<evidence type="ECO:0008006" key="4">
    <source>
        <dbReference type="Google" id="ProtNLM"/>
    </source>
</evidence>
<feature type="chain" id="PRO_5017199319" description="Outer membrane lipoprotein-sorting protein" evidence="1">
    <location>
        <begin position="21"/>
        <end position="247"/>
    </location>
</feature>
<feature type="signal peptide" evidence="1">
    <location>
        <begin position="1"/>
        <end position="20"/>
    </location>
</feature>
<evidence type="ECO:0000256" key="1">
    <source>
        <dbReference type="SAM" id="SignalP"/>
    </source>
</evidence>
<gene>
    <name evidence="2" type="ORF">Mterra_03594</name>
</gene>
<sequence>MKVWARAGTLLALWGVLAQAQDGAAAELLGRGRAAMGGAALEQIGTYLEDYSLVGSVAGVRLGEIRIRVYIDFKGKRRRWEFVQGDKVTNVAQITPQGGYTWSEKEGTKPLGEGREPTFSYTTPFKAGLMALLAASRGEGRLEARPNGELFGLRGSLVTVREGDTSYSFLLGPDGTLLADRVNSKDERNNTLDAGIVYSEYRVVKGVRVPVAGSIRGSTVPPLVSAQFRVNRVEINPVFDGSEFKLP</sequence>
<name>A0A399E417_9DEIN</name>
<dbReference type="RefSeq" id="WP_147372939.1">
    <property type="nucleotide sequence ID" value="NZ_QXDL01000246.1"/>
</dbReference>
<dbReference type="EMBL" id="QXDL01000246">
    <property type="protein sequence ID" value="RIH79477.1"/>
    <property type="molecule type" value="Genomic_DNA"/>
</dbReference>
<accession>A0A399E417</accession>
<keyword evidence="3" id="KW-1185">Reference proteome</keyword>
<comment type="caution">
    <text evidence="2">The sequence shown here is derived from an EMBL/GenBank/DDBJ whole genome shotgun (WGS) entry which is preliminary data.</text>
</comment>
<keyword evidence="1" id="KW-0732">Signal</keyword>
<proteinExistence type="predicted"/>
<evidence type="ECO:0000313" key="2">
    <source>
        <dbReference type="EMBL" id="RIH79477.1"/>
    </source>
</evidence>
<evidence type="ECO:0000313" key="3">
    <source>
        <dbReference type="Proteomes" id="UP000265715"/>
    </source>
</evidence>
<protein>
    <recommendedName>
        <fullName evidence="4">Outer membrane lipoprotein-sorting protein</fullName>
    </recommendedName>
</protein>
<reference evidence="2 3" key="1">
    <citation type="submission" date="2018-08" db="EMBL/GenBank/DDBJ databases">
        <title>Meiothermus terrae DSM 26712 genome sequencing project.</title>
        <authorList>
            <person name="Da Costa M.S."/>
            <person name="Albuquerque L."/>
            <person name="Raposo P."/>
            <person name="Froufe H.J.C."/>
            <person name="Barroso C.S."/>
            <person name="Egas C."/>
        </authorList>
    </citation>
    <scope>NUCLEOTIDE SEQUENCE [LARGE SCALE GENOMIC DNA]</scope>
    <source>
        <strain evidence="2 3">DSM 26712</strain>
    </source>
</reference>
<dbReference type="OrthoDB" id="25372at2"/>
<dbReference type="Proteomes" id="UP000265715">
    <property type="component" value="Unassembled WGS sequence"/>
</dbReference>
<organism evidence="2 3">
    <name type="scientific">Calidithermus terrae</name>
    <dbReference type="NCBI Taxonomy" id="1408545"/>
    <lineage>
        <taxon>Bacteria</taxon>
        <taxon>Thermotogati</taxon>
        <taxon>Deinococcota</taxon>
        <taxon>Deinococci</taxon>
        <taxon>Thermales</taxon>
        <taxon>Thermaceae</taxon>
        <taxon>Calidithermus</taxon>
    </lineage>
</organism>
<dbReference type="AlphaFoldDB" id="A0A399E417"/>